<dbReference type="InterPro" id="IPR000261">
    <property type="entry name" value="EH_dom"/>
</dbReference>
<name>A0AB73PLM6_YERKR</name>
<protein>
    <recommendedName>
        <fullName evidence="1">EH domain-containing protein</fullName>
    </recommendedName>
</protein>
<accession>A0AB73PLM6</accession>
<reference evidence="2 3" key="1">
    <citation type="submission" date="2017-05" db="EMBL/GenBank/DDBJ databases">
        <title>Whole genome sequencing of Yersinia kristensenii.</title>
        <authorList>
            <person name="Campioni F."/>
        </authorList>
    </citation>
    <scope>NUCLEOTIDE SEQUENCE [LARGE SCALE GENOMIC DNA]</scope>
    <source>
        <strain evidence="2 3">CFSAN060538</strain>
    </source>
</reference>
<dbReference type="EMBL" id="NHOG01000017">
    <property type="protein sequence ID" value="OVZ79551.1"/>
    <property type="molecule type" value="Genomic_DNA"/>
</dbReference>
<comment type="caution">
    <text evidence="2">The sequence shown here is derived from an EMBL/GenBank/DDBJ whole genome shotgun (WGS) entry which is preliminary data.</text>
</comment>
<evidence type="ECO:0000313" key="3">
    <source>
        <dbReference type="Proteomes" id="UP000195840"/>
    </source>
</evidence>
<evidence type="ECO:0000313" key="2">
    <source>
        <dbReference type="EMBL" id="OVZ79551.1"/>
    </source>
</evidence>
<dbReference type="AlphaFoldDB" id="A0AB73PLM6"/>
<keyword evidence="3" id="KW-1185">Reference proteome</keyword>
<dbReference type="Proteomes" id="UP000195840">
    <property type="component" value="Unassembled WGS sequence"/>
</dbReference>
<proteinExistence type="predicted"/>
<dbReference type="RefSeq" id="WP_087795506.1">
    <property type="nucleotide sequence ID" value="NZ_CAWNET010000009.1"/>
</dbReference>
<organism evidence="2 3">
    <name type="scientific">Yersinia kristensenii</name>
    <dbReference type="NCBI Taxonomy" id="28152"/>
    <lineage>
        <taxon>Bacteria</taxon>
        <taxon>Pseudomonadati</taxon>
        <taxon>Pseudomonadota</taxon>
        <taxon>Gammaproteobacteria</taxon>
        <taxon>Enterobacterales</taxon>
        <taxon>Yersiniaceae</taxon>
        <taxon>Yersinia</taxon>
    </lineage>
</organism>
<gene>
    <name evidence="2" type="ORF">CBW52_14935</name>
</gene>
<dbReference type="Pfam" id="PF12763">
    <property type="entry name" value="EH"/>
    <property type="match status" value="1"/>
</dbReference>
<sequence length="65" mass="7166">MVEATDTKQLALARIQLIADISQAAQCNTSEFLIAMALISDLAKQVVSGCDSEDMFYCAEEQERH</sequence>
<evidence type="ECO:0000259" key="1">
    <source>
        <dbReference type="Pfam" id="PF12763"/>
    </source>
</evidence>
<feature type="domain" description="EH" evidence="1">
    <location>
        <begin position="8"/>
        <end position="54"/>
    </location>
</feature>